<evidence type="ECO:0000259" key="5">
    <source>
        <dbReference type="Pfam" id="PF01343"/>
    </source>
</evidence>
<keyword evidence="7" id="KW-1185">Reference proteome</keyword>
<dbReference type="Pfam" id="PF01343">
    <property type="entry name" value="Peptidase_S49"/>
    <property type="match status" value="1"/>
</dbReference>
<dbReference type="InterPro" id="IPR004635">
    <property type="entry name" value="Pept_S49_SppA"/>
</dbReference>
<dbReference type="PANTHER" id="PTHR42987:SF7">
    <property type="entry name" value="SIGNAL PEPTIDE PEPTIDASE SPPA-RELATED"/>
    <property type="match status" value="1"/>
</dbReference>
<protein>
    <submittedName>
        <fullName evidence="6">Signal peptide peptidase SppA</fullName>
    </submittedName>
</protein>
<dbReference type="NCBIfam" id="TIGR00706">
    <property type="entry name" value="SppA_dom"/>
    <property type="match status" value="1"/>
</dbReference>
<reference evidence="6 7" key="1">
    <citation type="submission" date="2019-06" db="EMBL/GenBank/DDBJ databases">
        <title>Desulfobotulus mexicanus sp. nov., a novel sulfate-reducing bacterium isolated from the sediment of an alkaline crater lake in Mexico.</title>
        <authorList>
            <person name="Hirschler-Rea A."/>
        </authorList>
    </citation>
    <scope>NUCLEOTIDE SEQUENCE [LARGE SCALE GENOMIC DNA]</scope>
    <source>
        <strain evidence="6 7">PAR22N</strain>
    </source>
</reference>
<sequence length="298" mass="32490">MFSRRHPYLFFILVMTAMVTGSSMLMRLGTAISKPEVKGESIGVVELYGPIMDSGQILEDIRKFRDDEKIRAIVLRVDSPGGGVGPSQEIFRALQLARKEKPVIASFGSVAASGGYYVASACDGIMANAGTVTGSIGVILGYTNFRELVEKIGLKSVVIKSGEHKDMASPVKDLSSEDRDILQALVDRMHRQFVRDVATGRGMEEDVVAALADGRIYAGEEAMELGLVDRMGNFEDALSWAAERAGIDPGKWVAVYPERERSWLMNLIDGSAQSLVNAMDRRMGFSGGYMWTPNPQGL</sequence>
<evidence type="ECO:0000313" key="6">
    <source>
        <dbReference type="EMBL" id="TYT74644.1"/>
    </source>
</evidence>
<evidence type="ECO:0000256" key="4">
    <source>
        <dbReference type="ARBA" id="ARBA00022825"/>
    </source>
</evidence>
<dbReference type="GO" id="GO:0006508">
    <property type="term" value="P:proteolysis"/>
    <property type="evidence" value="ECO:0007669"/>
    <property type="project" value="UniProtKB-KW"/>
</dbReference>
<keyword evidence="3" id="KW-0378">Hydrolase</keyword>
<keyword evidence="4" id="KW-0720">Serine protease</keyword>
<dbReference type="Proteomes" id="UP000321899">
    <property type="component" value="Unassembled WGS sequence"/>
</dbReference>
<accession>A0A5Q4VA74</accession>
<dbReference type="GO" id="GO:0008236">
    <property type="term" value="F:serine-type peptidase activity"/>
    <property type="evidence" value="ECO:0007669"/>
    <property type="project" value="UniProtKB-KW"/>
</dbReference>
<keyword evidence="2" id="KW-0645">Protease</keyword>
<proteinExistence type="inferred from homology"/>
<evidence type="ECO:0000256" key="2">
    <source>
        <dbReference type="ARBA" id="ARBA00022670"/>
    </source>
</evidence>
<dbReference type="PANTHER" id="PTHR42987">
    <property type="entry name" value="PEPTIDASE S49"/>
    <property type="match status" value="1"/>
</dbReference>
<organism evidence="6 7">
    <name type="scientific">Desulfobotulus mexicanus</name>
    <dbReference type="NCBI Taxonomy" id="2586642"/>
    <lineage>
        <taxon>Bacteria</taxon>
        <taxon>Pseudomonadati</taxon>
        <taxon>Thermodesulfobacteriota</taxon>
        <taxon>Desulfobacteria</taxon>
        <taxon>Desulfobacterales</taxon>
        <taxon>Desulfobacteraceae</taxon>
        <taxon>Desulfobotulus</taxon>
    </lineage>
</organism>
<feature type="domain" description="Peptidase S49" evidence="5">
    <location>
        <begin position="97"/>
        <end position="247"/>
    </location>
</feature>
<dbReference type="OrthoDB" id="9764363at2"/>
<dbReference type="Gene3D" id="6.20.330.10">
    <property type="match status" value="1"/>
</dbReference>
<dbReference type="Gene3D" id="3.90.226.10">
    <property type="entry name" value="2-enoyl-CoA Hydratase, Chain A, domain 1"/>
    <property type="match status" value="1"/>
</dbReference>
<dbReference type="AlphaFoldDB" id="A0A5Q4VA74"/>
<dbReference type="InterPro" id="IPR047272">
    <property type="entry name" value="S49_SppA_C"/>
</dbReference>
<dbReference type="InterPro" id="IPR002142">
    <property type="entry name" value="Peptidase_S49"/>
</dbReference>
<evidence type="ECO:0000256" key="3">
    <source>
        <dbReference type="ARBA" id="ARBA00022801"/>
    </source>
</evidence>
<dbReference type="InterPro" id="IPR029045">
    <property type="entry name" value="ClpP/crotonase-like_dom_sf"/>
</dbReference>
<evidence type="ECO:0000256" key="1">
    <source>
        <dbReference type="ARBA" id="ARBA00008683"/>
    </source>
</evidence>
<gene>
    <name evidence="6" type="primary">sppA</name>
    <name evidence="6" type="ORF">FIM25_08565</name>
</gene>
<dbReference type="CDD" id="cd07023">
    <property type="entry name" value="S49_Sppa_N_C"/>
    <property type="match status" value="1"/>
</dbReference>
<comment type="caution">
    <text evidence="6">The sequence shown here is derived from an EMBL/GenBank/DDBJ whole genome shotgun (WGS) entry which is preliminary data.</text>
</comment>
<dbReference type="RefSeq" id="WP_139448285.1">
    <property type="nucleotide sequence ID" value="NZ_VDMB01000009.1"/>
</dbReference>
<dbReference type="EMBL" id="VDMB01000009">
    <property type="protein sequence ID" value="TYT74644.1"/>
    <property type="molecule type" value="Genomic_DNA"/>
</dbReference>
<comment type="similarity">
    <text evidence="1">Belongs to the peptidase S49 family.</text>
</comment>
<dbReference type="SUPFAM" id="SSF52096">
    <property type="entry name" value="ClpP/crotonase"/>
    <property type="match status" value="1"/>
</dbReference>
<name>A0A5Q4VA74_9BACT</name>
<evidence type="ECO:0000313" key="7">
    <source>
        <dbReference type="Proteomes" id="UP000321899"/>
    </source>
</evidence>